<evidence type="ECO:0000313" key="6">
    <source>
        <dbReference type="EMBL" id="OGK57980.1"/>
    </source>
</evidence>
<dbReference type="Gene3D" id="3.40.190.10">
    <property type="entry name" value="Periplasmic binding protein-like II"/>
    <property type="match status" value="1"/>
</dbReference>
<reference evidence="6 7" key="1">
    <citation type="journal article" date="2016" name="Nat. Commun.">
        <title>Thousands of microbial genomes shed light on interconnected biogeochemical processes in an aquifer system.</title>
        <authorList>
            <person name="Anantharaman K."/>
            <person name="Brown C.T."/>
            <person name="Hug L.A."/>
            <person name="Sharon I."/>
            <person name="Castelle C.J."/>
            <person name="Probst A.J."/>
            <person name="Thomas B.C."/>
            <person name="Singh A."/>
            <person name="Wilkins M.J."/>
            <person name="Karaoz U."/>
            <person name="Brodie E.L."/>
            <person name="Williams K.H."/>
            <person name="Hubbard S.S."/>
            <person name="Banfield J.F."/>
        </authorList>
    </citation>
    <scope>NUCLEOTIDE SEQUENCE [LARGE SCALE GENOMIC DNA]</scope>
</reference>
<gene>
    <name evidence="6" type="ORF">A3H86_00065</name>
</gene>
<dbReference type="SUPFAM" id="SSF53850">
    <property type="entry name" value="Periplasmic binding protein-like II"/>
    <property type="match status" value="1"/>
</dbReference>
<keyword evidence="5" id="KW-0472">Membrane</keyword>
<evidence type="ECO:0000256" key="1">
    <source>
        <dbReference type="ARBA" id="ARBA00008520"/>
    </source>
</evidence>
<evidence type="ECO:0008006" key="8">
    <source>
        <dbReference type="Google" id="ProtNLM"/>
    </source>
</evidence>
<dbReference type="Pfam" id="PF13416">
    <property type="entry name" value="SBP_bac_8"/>
    <property type="match status" value="1"/>
</dbReference>
<evidence type="ECO:0000313" key="7">
    <source>
        <dbReference type="Proteomes" id="UP000178039"/>
    </source>
</evidence>
<comment type="similarity">
    <text evidence="1">Belongs to the bacterial solute-binding protein 1 family.</text>
</comment>
<feature type="region of interest" description="Disordered" evidence="4">
    <location>
        <begin position="1"/>
        <end position="29"/>
    </location>
</feature>
<keyword evidence="2" id="KW-0813">Transport</keyword>
<dbReference type="AlphaFoldDB" id="A0A1F7JQU0"/>
<keyword evidence="5" id="KW-1133">Transmembrane helix</keyword>
<accession>A0A1F7JQU0</accession>
<name>A0A1F7JQU0_9BACT</name>
<sequence length="501" mass="55863">MDDKGNQDKNQSQPVTSGNVFGGNVPENIQPEEVAPDVANPNDVLGTIPPDVSQDVPVYEEGKRKYLIIAFAGIFFVIIVVLIVRYLLGNRFIFPAGTPAISDKEVTLTYWGLWEEKEIYEPLINEFQKKYPKVHIKYEKQSPQQYREKLLARKENGPDLFRFHNTWLPEIQEMVAFLPDEVMSAQEYEKTFYPVAQKDFKIGDKYYGIPLYIDGLVLVYNDTLLKQAGISAPPSAWIEQSGGGGDMLSAVGKLTVRDANNTLITSGFAAGTSDNVEHFSGLFGLLLALNGGDLKQLDNNQAVGALQLYRKFAEDNYWNSSMPNSISAFIQGKVAMIIVPSWEILVIKAQNPDLVVKVAPIPKGLDGKSISIADYWAEGVSRYSKNQLVAWQFLKFLSAYDSELKLFEQQSKTRLFGNAYSRVDLAEKLSGHEYLTSVISQANSYISLPLIARTYDGGLNDEIIQYLRNAITATSQGVDYQAALVTAKSGVDQVLSRYKIE</sequence>
<proteinExistence type="inferred from homology"/>
<protein>
    <recommendedName>
        <fullName evidence="8">Sugar ABC transporter substrate-binding protein</fullName>
    </recommendedName>
</protein>
<keyword evidence="5" id="KW-0812">Transmembrane</keyword>
<feature type="transmembrane region" description="Helical" evidence="5">
    <location>
        <begin position="66"/>
        <end position="88"/>
    </location>
</feature>
<dbReference type="EMBL" id="MGBB01000040">
    <property type="protein sequence ID" value="OGK57980.1"/>
    <property type="molecule type" value="Genomic_DNA"/>
</dbReference>
<keyword evidence="3" id="KW-0732">Signal</keyword>
<feature type="compositionally biased region" description="Polar residues" evidence="4">
    <location>
        <begin position="8"/>
        <end position="19"/>
    </location>
</feature>
<dbReference type="GO" id="GO:0055052">
    <property type="term" value="C:ATP-binding cassette (ABC) transporter complex, substrate-binding subunit-containing"/>
    <property type="evidence" value="ECO:0007669"/>
    <property type="project" value="TreeGrafter"/>
</dbReference>
<organism evidence="6 7">
    <name type="scientific">Candidatus Roizmanbacteria bacterium RIFCSPLOWO2_02_FULL_41_9</name>
    <dbReference type="NCBI Taxonomy" id="1802077"/>
    <lineage>
        <taxon>Bacteria</taxon>
        <taxon>Candidatus Roizmaniibacteriota</taxon>
    </lineage>
</organism>
<dbReference type="InterPro" id="IPR006059">
    <property type="entry name" value="SBP"/>
</dbReference>
<dbReference type="GO" id="GO:1901982">
    <property type="term" value="F:maltose binding"/>
    <property type="evidence" value="ECO:0007669"/>
    <property type="project" value="TreeGrafter"/>
</dbReference>
<evidence type="ECO:0000256" key="2">
    <source>
        <dbReference type="ARBA" id="ARBA00022448"/>
    </source>
</evidence>
<dbReference type="GO" id="GO:0042956">
    <property type="term" value="P:maltodextrin transmembrane transport"/>
    <property type="evidence" value="ECO:0007669"/>
    <property type="project" value="TreeGrafter"/>
</dbReference>
<dbReference type="Proteomes" id="UP000178039">
    <property type="component" value="Unassembled WGS sequence"/>
</dbReference>
<evidence type="ECO:0000256" key="4">
    <source>
        <dbReference type="SAM" id="MobiDB-lite"/>
    </source>
</evidence>
<dbReference type="GO" id="GO:0015768">
    <property type="term" value="P:maltose transport"/>
    <property type="evidence" value="ECO:0007669"/>
    <property type="project" value="TreeGrafter"/>
</dbReference>
<dbReference type="PANTHER" id="PTHR30061:SF50">
    <property type="entry name" value="MALTOSE_MALTODEXTRIN-BINDING PERIPLASMIC PROTEIN"/>
    <property type="match status" value="1"/>
</dbReference>
<comment type="caution">
    <text evidence="6">The sequence shown here is derived from an EMBL/GenBank/DDBJ whole genome shotgun (WGS) entry which is preliminary data.</text>
</comment>
<evidence type="ECO:0000256" key="5">
    <source>
        <dbReference type="SAM" id="Phobius"/>
    </source>
</evidence>
<evidence type="ECO:0000256" key="3">
    <source>
        <dbReference type="ARBA" id="ARBA00022729"/>
    </source>
</evidence>
<dbReference type="PANTHER" id="PTHR30061">
    <property type="entry name" value="MALTOSE-BINDING PERIPLASMIC PROTEIN"/>
    <property type="match status" value="1"/>
</dbReference>